<gene>
    <name evidence="2" type="ORF">GMARGA_LOCUS38698</name>
</gene>
<evidence type="ECO:0000313" key="3">
    <source>
        <dbReference type="Proteomes" id="UP000789901"/>
    </source>
</evidence>
<organism evidence="2 3">
    <name type="scientific">Gigaspora margarita</name>
    <dbReference type="NCBI Taxonomy" id="4874"/>
    <lineage>
        <taxon>Eukaryota</taxon>
        <taxon>Fungi</taxon>
        <taxon>Fungi incertae sedis</taxon>
        <taxon>Mucoromycota</taxon>
        <taxon>Glomeromycotina</taxon>
        <taxon>Glomeromycetes</taxon>
        <taxon>Diversisporales</taxon>
        <taxon>Gigasporaceae</taxon>
        <taxon>Gigaspora</taxon>
    </lineage>
</organism>
<proteinExistence type="predicted"/>
<protein>
    <submittedName>
        <fullName evidence="2">42370_t:CDS:1</fullName>
    </submittedName>
</protein>
<dbReference type="Proteomes" id="UP000789901">
    <property type="component" value="Unassembled WGS sequence"/>
</dbReference>
<name>A0ABN7X466_GIGMA</name>
<evidence type="ECO:0000256" key="1">
    <source>
        <dbReference type="SAM" id="MobiDB-lite"/>
    </source>
</evidence>
<reference evidence="2 3" key="1">
    <citation type="submission" date="2021-06" db="EMBL/GenBank/DDBJ databases">
        <authorList>
            <person name="Kallberg Y."/>
            <person name="Tangrot J."/>
            <person name="Rosling A."/>
        </authorList>
    </citation>
    <scope>NUCLEOTIDE SEQUENCE [LARGE SCALE GENOMIC DNA]</scope>
    <source>
        <strain evidence="2 3">120-4 pot B 10/14</strain>
    </source>
</reference>
<feature type="non-terminal residue" evidence="2">
    <location>
        <position position="90"/>
    </location>
</feature>
<accession>A0ABN7X466</accession>
<dbReference type="EMBL" id="CAJVQB010087920">
    <property type="protein sequence ID" value="CAG8847494.1"/>
    <property type="molecule type" value="Genomic_DNA"/>
</dbReference>
<evidence type="ECO:0000313" key="2">
    <source>
        <dbReference type="EMBL" id="CAG8847494.1"/>
    </source>
</evidence>
<sequence length="90" mass="10381">MYADIEALNFRNVMDLDEFINHPEEKETNEVLNDKEILAIVTNIEPKKTEGEENGSDEEEDDSTEMCQITHHEALSAVEVLEQYLIQQDV</sequence>
<feature type="compositionally biased region" description="Acidic residues" evidence="1">
    <location>
        <begin position="52"/>
        <end position="64"/>
    </location>
</feature>
<comment type="caution">
    <text evidence="2">The sequence shown here is derived from an EMBL/GenBank/DDBJ whole genome shotgun (WGS) entry which is preliminary data.</text>
</comment>
<feature type="region of interest" description="Disordered" evidence="1">
    <location>
        <begin position="44"/>
        <end position="65"/>
    </location>
</feature>
<keyword evidence="3" id="KW-1185">Reference proteome</keyword>
<feature type="non-terminal residue" evidence="2">
    <location>
        <position position="1"/>
    </location>
</feature>